<feature type="transmembrane region" description="Helical" evidence="1">
    <location>
        <begin position="76"/>
        <end position="97"/>
    </location>
</feature>
<keyword evidence="1" id="KW-0812">Transmembrane</keyword>
<reference evidence="2 3" key="1">
    <citation type="submission" date="2014-12" db="EMBL/GenBank/DDBJ databases">
        <authorList>
            <person name="Kuzmanovic N."/>
            <person name="Pulawska J."/>
            <person name="Obradovic A."/>
        </authorList>
    </citation>
    <scope>NUCLEOTIDE SEQUENCE [LARGE SCALE GENOMIC DNA]</scope>
    <source>
        <strain evidence="2 3">KFB 330</strain>
    </source>
</reference>
<dbReference type="EMBL" id="JWIT01000017">
    <property type="protein sequence ID" value="KJF71390.1"/>
    <property type="molecule type" value="Genomic_DNA"/>
</dbReference>
<keyword evidence="1" id="KW-1133">Transmembrane helix</keyword>
<evidence type="ECO:0000313" key="2">
    <source>
        <dbReference type="EMBL" id="KJF71390.1"/>
    </source>
</evidence>
<accession>A0ABR5D2V6</accession>
<protein>
    <submittedName>
        <fullName evidence="2">Uncharacterized protein</fullName>
    </submittedName>
</protein>
<sequence length="161" mass="17548">MMFFATRYVILVLLISLATFINSSPESIRGNAGAMVFNVACYSVAALLIYCILLFLASAAVSFFTGKNRFSLSFQTVLLADILFLYAILEGSSLLFLTENSSTVSVGGSQGELVRNGLKTILGWRDAAENTISGIRFAIALHFLFSIHNYMAARTEPPGKR</sequence>
<evidence type="ECO:0000256" key="1">
    <source>
        <dbReference type="SAM" id="Phobius"/>
    </source>
</evidence>
<comment type="caution">
    <text evidence="2">The sequence shown here is derived from an EMBL/GenBank/DDBJ whole genome shotgun (WGS) entry which is preliminary data.</text>
</comment>
<proteinExistence type="predicted"/>
<evidence type="ECO:0000313" key="3">
    <source>
        <dbReference type="Proteomes" id="UP000032564"/>
    </source>
</evidence>
<dbReference type="Proteomes" id="UP000032564">
    <property type="component" value="Unassembled WGS sequence"/>
</dbReference>
<keyword evidence="1" id="KW-0472">Membrane</keyword>
<keyword evidence="3" id="KW-1185">Reference proteome</keyword>
<name>A0ABR5D2V6_9HYPH</name>
<feature type="transmembrane region" description="Helical" evidence="1">
    <location>
        <begin position="35"/>
        <end position="64"/>
    </location>
</feature>
<organism evidence="2 3">
    <name type="scientific">Agrobacterium arsenijevicii</name>
    <dbReference type="NCBI Taxonomy" id="1585697"/>
    <lineage>
        <taxon>Bacteria</taxon>
        <taxon>Pseudomonadati</taxon>
        <taxon>Pseudomonadota</taxon>
        <taxon>Alphaproteobacteria</taxon>
        <taxon>Hyphomicrobiales</taxon>
        <taxon>Rhizobiaceae</taxon>
        <taxon>Rhizobium/Agrobacterium group</taxon>
        <taxon>Agrobacterium</taxon>
    </lineage>
</organism>
<gene>
    <name evidence="2" type="ORF">RP75_20855</name>
</gene>